<gene>
    <name evidence="1" type="ORF">SAMN05216277_10844</name>
</gene>
<dbReference type="Pfam" id="PF26511">
    <property type="entry name" value="DUF8172"/>
    <property type="match status" value="1"/>
</dbReference>
<reference evidence="2" key="1">
    <citation type="submission" date="2016-10" db="EMBL/GenBank/DDBJ databases">
        <authorList>
            <person name="Varghese N."/>
            <person name="Submissions S."/>
        </authorList>
    </citation>
    <scope>NUCLEOTIDE SEQUENCE [LARGE SCALE GENOMIC DNA]</scope>
    <source>
        <strain evidence="2">CGMCC 1.10329</strain>
    </source>
</reference>
<dbReference type="EMBL" id="FOXI01000008">
    <property type="protein sequence ID" value="SFP78650.1"/>
    <property type="molecule type" value="Genomic_DNA"/>
</dbReference>
<dbReference type="Proteomes" id="UP000183769">
    <property type="component" value="Unassembled WGS sequence"/>
</dbReference>
<evidence type="ECO:0000313" key="1">
    <source>
        <dbReference type="EMBL" id="SFP78650.1"/>
    </source>
</evidence>
<proteinExistence type="predicted"/>
<protein>
    <submittedName>
        <fullName evidence="1">Uncharacterized protein</fullName>
    </submittedName>
</protein>
<organism evidence="1 2">
    <name type="scientific">Halolamina pelagica</name>
    <dbReference type="NCBI Taxonomy" id="699431"/>
    <lineage>
        <taxon>Archaea</taxon>
        <taxon>Methanobacteriati</taxon>
        <taxon>Methanobacteriota</taxon>
        <taxon>Stenosarchaea group</taxon>
        <taxon>Halobacteria</taxon>
        <taxon>Halobacteriales</taxon>
        <taxon>Haloferacaceae</taxon>
    </lineage>
</organism>
<accession>A0A1I5T6I1</accession>
<name>A0A1I5T6I1_9EURY</name>
<sequence length="53" mass="6091">MYPSEAKIAYAEKHEDLWVTFVEEAVERAGYPELKETSGLSKAEFAEKIRDLN</sequence>
<dbReference type="InterPro" id="IPR058485">
    <property type="entry name" value="DUF8172"/>
</dbReference>
<evidence type="ECO:0000313" key="2">
    <source>
        <dbReference type="Proteomes" id="UP000183769"/>
    </source>
</evidence>
<keyword evidence="2" id="KW-1185">Reference proteome</keyword>
<dbReference type="AlphaFoldDB" id="A0A1I5T6I1"/>